<evidence type="ECO:0000313" key="2">
    <source>
        <dbReference type="EMBL" id="CAI8861506.1"/>
    </source>
</evidence>
<keyword evidence="1" id="KW-0472">Membrane</keyword>
<dbReference type="EMBL" id="OX458332">
    <property type="protein sequence ID" value="CAI8861506.1"/>
    <property type="molecule type" value="Genomic_DNA"/>
</dbReference>
<dbReference type="Proteomes" id="UP001158598">
    <property type="component" value="Chromosome"/>
</dbReference>
<evidence type="ECO:0000256" key="1">
    <source>
        <dbReference type="SAM" id="Phobius"/>
    </source>
</evidence>
<keyword evidence="1" id="KW-1133">Transmembrane helix</keyword>
<evidence type="ECO:0000313" key="3">
    <source>
        <dbReference type="Proteomes" id="UP001158598"/>
    </source>
</evidence>
<dbReference type="AlphaFoldDB" id="A0AA35USJ7"/>
<feature type="transmembrane region" description="Helical" evidence="1">
    <location>
        <begin position="133"/>
        <end position="156"/>
    </location>
</feature>
<feature type="transmembrane region" description="Helical" evidence="1">
    <location>
        <begin position="74"/>
        <end position="93"/>
    </location>
</feature>
<feature type="transmembrane region" description="Helical" evidence="1">
    <location>
        <begin position="12"/>
        <end position="32"/>
    </location>
</feature>
<feature type="transmembrane region" description="Helical" evidence="1">
    <location>
        <begin position="201"/>
        <end position="218"/>
    </location>
</feature>
<feature type="transmembrane region" description="Helical" evidence="1">
    <location>
        <begin position="44"/>
        <end position="62"/>
    </location>
</feature>
<feature type="transmembrane region" description="Helical" evidence="1">
    <location>
        <begin position="100"/>
        <end position="121"/>
    </location>
</feature>
<gene>
    <name evidence="2" type="ORF">MCNOR_2691</name>
</gene>
<feature type="transmembrane region" description="Helical" evidence="1">
    <location>
        <begin position="230"/>
        <end position="247"/>
    </location>
</feature>
<keyword evidence="1" id="KW-0812">Transmembrane</keyword>
<accession>A0AA35USJ7</accession>
<organism evidence="2 3">
    <name type="scientific">Methylococcus capsulatus</name>
    <dbReference type="NCBI Taxonomy" id="414"/>
    <lineage>
        <taxon>Bacteria</taxon>
        <taxon>Pseudomonadati</taxon>
        <taxon>Pseudomonadota</taxon>
        <taxon>Gammaproteobacteria</taxon>
        <taxon>Methylococcales</taxon>
        <taxon>Methylococcaceae</taxon>
        <taxon>Methylococcus</taxon>
    </lineage>
</organism>
<protein>
    <submittedName>
        <fullName evidence="2">Membrane protein</fullName>
    </submittedName>
</protein>
<reference evidence="2" key="1">
    <citation type="submission" date="2023-03" db="EMBL/GenBank/DDBJ databases">
        <authorList>
            <person name="Pearce D."/>
        </authorList>
    </citation>
    <scope>NUCLEOTIDE SEQUENCE</scope>
    <source>
        <strain evidence="2">Mc</strain>
    </source>
</reference>
<proteinExistence type="predicted"/>
<sequence length="248" mass="27468">MTKENFMPVEVVLTVVATSIIQSLFGAGVLLFGTPILLLLGHSFIDVLVVLLPISIAINLLQIVKHHAHIDFSFYRRVIFLAVPPIIVFLFLITHTRINIGLVIGAFLLFIALKEFSPGVVSTIDTLMKYEKTYFVTMGIVHGLSNLGGSLLTALVHHKNYEKDVARVTIAASYGTFAVAQLLTLWIFSRSQIEIPYAENGIYLVVGALVFLLTDEMLYTQIDQTKYRRIFAGFLALAGMVLILRALG</sequence>
<feature type="transmembrane region" description="Helical" evidence="1">
    <location>
        <begin position="168"/>
        <end position="189"/>
    </location>
</feature>
<name>A0AA35USJ7_METCP</name>